<feature type="transmembrane region" description="Helical" evidence="1">
    <location>
        <begin position="26"/>
        <end position="48"/>
    </location>
</feature>
<dbReference type="AlphaFoldDB" id="S2D1T0"/>
<keyword evidence="1" id="KW-1133">Transmembrane helix</keyword>
<dbReference type="RefSeq" id="WP_009035065.1">
    <property type="nucleotide sequence ID" value="NZ_ALWO02000049.1"/>
</dbReference>
<protein>
    <submittedName>
        <fullName evidence="2">Uncharacterized protein</fullName>
    </submittedName>
</protein>
<evidence type="ECO:0000313" key="3">
    <source>
        <dbReference type="Proteomes" id="UP000006073"/>
    </source>
</evidence>
<organism evidence="2 3">
    <name type="scientific">Indibacter alkaliphilus (strain CCUG 57479 / KCTC 22604 / LW1)</name>
    <dbReference type="NCBI Taxonomy" id="1189612"/>
    <lineage>
        <taxon>Bacteria</taxon>
        <taxon>Pseudomonadati</taxon>
        <taxon>Bacteroidota</taxon>
        <taxon>Cytophagia</taxon>
        <taxon>Cytophagales</taxon>
        <taxon>Cyclobacteriaceae</taxon>
    </lineage>
</organism>
<accession>S2D1T0</accession>
<gene>
    <name evidence="2" type="ORF">A33Q_3925</name>
</gene>
<dbReference type="OrthoDB" id="1451596at2"/>
<reference evidence="2 3" key="1">
    <citation type="journal article" date="2013" name="Genome Announc.">
        <title>Draft Genome Sequence of Indibacter alkaliphilus Strain LW1T, Isolated from Lonar Lake, a Haloalkaline Lake in the Buldana District of Maharashtra, India.</title>
        <authorList>
            <person name="Singh A."/>
            <person name="Kumar Jangir P."/>
            <person name="Sharma R."/>
            <person name="Singh A."/>
            <person name="Kumar Pinnaka A."/>
            <person name="Shivaji S."/>
        </authorList>
    </citation>
    <scope>NUCLEOTIDE SEQUENCE [LARGE SCALE GENOMIC DNA]</scope>
    <source>
        <strain evidence="3">CCUG 57479 / KCTC 22604 / LW1</strain>
    </source>
</reference>
<name>S2D1T0_INDAL</name>
<proteinExistence type="predicted"/>
<dbReference type="STRING" id="1189612.A33Q_3925"/>
<evidence type="ECO:0000313" key="2">
    <source>
        <dbReference type="EMBL" id="EOZ92834.1"/>
    </source>
</evidence>
<keyword evidence="1" id="KW-0472">Membrane</keyword>
<dbReference type="EMBL" id="ALWO02000049">
    <property type="protein sequence ID" value="EOZ92834.1"/>
    <property type="molecule type" value="Genomic_DNA"/>
</dbReference>
<sequence length="67" mass="7688">MGGQTEFTKQFVLVEKWWLLNFAFRVGVKIFSFLWAGILVMLIAWFTISFQSFKAAVSNPIKAIKAD</sequence>
<dbReference type="Proteomes" id="UP000006073">
    <property type="component" value="Unassembled WGS sequence"/>
</dbReference>
<keyword evidence="1" id="KW-0812">Transmembrane</keyword>
<keyword evidence="3" id="KW-1185">Reference proteome</keyword>
<comment type="caution">
    <text evidence="2">The sequence shown here is derived from an EMBL/GenBank/DDBJ whole genome shotgun (WGS) entry which is preliminary data.</text>
</comment>
<evidence type="ECO:0000256" key="1">
    <source>
        <dbReference type="SAM" id="Phobius"/>
    </source>
</evidence>